<proteinExistence type="inferred from homology"/>
<dbReference type="InterPro" id="IPR011251">
    <property type="entry name" value="Luciferase-like_dom"/>
</dbReference>
<dbReference type="PANTHER" id="PTHR30011:SF16">
    <property type="entry name" value="C2H2 FINGER DOMAIN TRANSCRIPTION FACTOR (EUROFUNG)-RELATED"/>
    <property type="match status" value="1"/>
</dbReference>
<keyword evidence="4" id="KW-0503">Monooxygenase</keyword>
<evidence type="ECO:0000259" key="7">
    <source>
        <dbReference type="Pfam" id="PF00296"/>
    </source>
</evidence>
<organism evidence="8 9">
    <name type="scientific">Pseudomonas putida</name>
    <name type="common">Arthrobacter siderocapsulatus</name>
    <dbReference type="NCBI Taxonomy" id="303"/>
    <lineage>
        <taxon>Bacteria</taxon>
        <taxon>Pseudomonadati</taxon>
        <taxon>Pseudomonadota</taxon>
        <taxon>Gammaproteobacteria</taxon>
        <taxon>Pseudomonadales</taxon>
        <taxon>Pseudomonadaceae</taxon>
        <taxon>Pseudomonas</taxon>
    </lineage>
</organism>
<dbReference type="InterPro" id="IPR036661">
    <property type="entry name" value="Luciferase-like_sf"/>
</dbReference>
<comment type="caution">
    <text evidence="8">The sequence shown here is derived from an EMBL/GenBank/DDBJ whole genome shotgun (WGS) entry which is preliminary data.</text>
</comment>
<dbReference type="EMBL" id="JACGDG010000012">
    <property type="protein sequence ID" value="MBA6117077.1"/>
    <property type="molecule type" value="Genomic_DNA"/>
</dbReference>
<evidence type="ECO:0000256" key="6">
    <source>
        <dbReference type="PIRSR" id="PIRSR000337-1"/>
    </source>
</evidence>
<protein>
    <submittedName>
        <fullName evidence="8">LLM class flavin-dependent oxidoreductase</fullName>
    </submittedName>
</protein>
<evidence type="ECO:0000313" key="9">
    <source>
        <dbReference type="Proteomes" id="UP000553948"/>
    </source>
</evidence>
<dbReference type="AlphaFoldDB" id="A0A7W2L232"/>
<dbReference type="PANTHER" id="PTHR30011">
    <property type="entry name" value="ALKANESULFONATE MONOOXYGENASE-RELATED"/>
    <property type="match status" value="1"/>
</dbReference>
<dbReference type="Proteomes" id="UP000553948">
    <property type="component" value="Unassembled WGS sequence"/>
</dbReference>
<evidence type="ECO:0000256" key="4">
    <source>
        <dbReference type="ARBA" id="ARBA00023033"/>
    </source>
</evidence>
<gene>
    <name evidence="8" type="ORF">H4C47_15195</name>
</gene>
<feature type="binding site" evidence="6">
    <location>
        <position position="153"/>
    </location>
    <ligand>
        <name>FMN</name>
        <dbReference type="ChEBI" id="CHEBI:58210"/>
    </ligand>
</feature>
<keyword evidence="1 6" id="KW-0285">Flavoprotein</keyword>
<evidence type="ECO:0000256" key="3">
    <source>
        <dbReference type="ARBA" id="ARBA00023002"/>
    </source>
</evidence>
<evidence type="ECO:0000256" key="1">
    <source>
        <dbReference type="ARBA" id="ARBA00022630"/>
    </source>
</evidence>
<dbReference type="SUPFAM" id="SSF51679">
    <property type="entry name" value="Bacterial luciferase-like"/>
    <property type="match status" value="1"/>
</dbReference>
<reference evidence="8 9" key="1">
    <citation type="submission" date="2020-07" db="EMBL/GenBank/DDBJ databases">
        <title>Diversity of carbapenemase encoding genes among Pseudomonas putida group clinical isolates in a tertiary Brazilian hospital.</title>
        <authorList>
            <person name="Alberto-Lei F."/>
            <person name="Nodari C.S."/>
            <person name="Streling A.P."/>
            <person name="Paulino J.T."/>
            <person name="Bessa-Neto F.O."/>
            <person name="Cayo R."/>
            <person name="Gales A.C."/>
        </authorList>
    </citation>
    <scope>NUCLEOTIDE SEQUENCE [LARGE SCALE GENOMIC DNA]</scope>
    <source>
        <strain evidence="8 9">12464</strain>
    </source>
</reference>
<dbReference type="NCBIfam" id="TIGR03860">
    <property type="entry name" value="FMN_nitrolo"/>
    <property type="match status" value="1"/>
</dbReference>
<dbReference type="RefSeq" id="WP_054902631.1">
    <property type="nucleotide sequence ID" value="NZ_JACGDG010000012.1"/>
</dbReference>
<name>A0A7W2L232_PSEPU</name>
<comment type="similarity">
    <text evidence="5">Belongs to the NtaA/SnaA/DszA monooxygenase family.</text>
</comment>
<dbReference type="Pfam" id="PF00296">
    <property type="entry name" value="Bac_luciferase"/>
    <property type="match status" value="1"/>
</dbReference>
<dbReference type="Gene3D" id="3.20.20.30">
    <property type="entry name" value="Luciferase-like domain"/>
    <property type="match status" value="1"/>
</dbReference>
<accession>A0A7W2L232</accession>
<keyword evidence="3" id="KW-0560">Oxidoreductase</keyword>
<dbReference type="InterPro" id="IPR016215">
    <property type="entry name" value="NTA_MOA"/>
</dbReference>
<feature type="domain" description="Luciferase-like" evidence="7">
    <location>
        <begin position="20"/>
        <end position="323"/>
    </location>
</feature>
<dbReference type="CDD" id="cd01095">
    <property type="entry name" value="Nitrilotriacetate_monoxgenase"/>
    <property type="match status" value="1"/>
</dbReference>
<keyword evidence="2 6" id="KW-0288">FMN</keyword>
<evidence type="ECO:0000256" key="5">
    <source>
        <dbReference type="ARBA" id="ARBA00033748"/>
    </source>
</evidence>
<dbReference type="GO" id="GO:0004497">
    <property type="term" value="F:monooxygenase activity"/>
    <property type="evidence" value="ECO:0007669"/>
    <property type="project" value="UniProtKB-KW"/>
</dbReference>
<feature type="binding site" evidence="6">
    <location>
        <position position="99"/>
    </location>
    <ligand>
        <name>FMN</name>
        <dbReference type="ChEBI" id="CHEBI:58210"/>
    </ligand>
</feature>
<evidence type="ECO:0000256" key="2">
    <source>
        <dbReference type="ARBA" id="ARBA00022643"/>
    </source>
</evidence>
<sequence>MMHIMTLLTNVGMHLNGWRHPEAWDNTVLNFDQLVECAQMAEQAKIDMVFLPDGSGVREMQNRELFEAMTPSSRPAVFEPVTLLSALSSVTTRIGLVATASTTYDAPFHVARRYASLDHLSKGRAGWNVVTGSNEGDAPNFGNEQHLAKSLRYERAREFVDVVLGLWDSWADDAFVHDKQSGRYLNADRVRPLDHTGDYFQVKGPLNVARSPQGRPVVFHAGQSEAGLELAAHAADCVFAVAGTLQQAQRITADLKARAVRNGRSADSLKVLMSASIYPGATPEQAQQLCDTLDALTSPAVALGNLSKLVCADLTGYDVDGPMPELPEEMEGASAPRKIINEWVRTGHPSIRDVYLRYSRTLGSPIFQGSALQIADQMQAWYSAGACDGFLIGPAVMPTSLQLFTSQVIPELQRRGLFRTEYPGSTLRDIIDLPAPANKFFS</sequence>
<feature type="binding site" evidence="6">
    <location>
        <position position="224"/>
    </location>
    <ligand>
        <name>FMN</name>
        <dbReference type="ChEBI" id="CHEBI:58210"/>
    </ligand>
</feature>
<evidence type="ECO:0000313" key="8">
    <source>
        <dbReference type="EMBL" id="MBA6117077.1"/>
    </source>
</evidence>
<dbReference type="PIRSF" id="PIRSF000337">
    <property type="entry name" value="NTA_MOA"/>
    <property type="match status" value="1"/>
</dbReference>
<dbReference type="GO" id="GO:0016705">
    <property type="term" value="F:oxidoreductase activity, acting on paired donors, with incorporation or reduction of molecular oxygen"/>
    <property type="evidence" value="ECO:0007669"/>
    <property type="project" value="InterPro"/>
</dbReference>
<feature type="binding site" evidence="6">
    <location>
        <position position="53"/>
    </location>
    <ligand>
        <name>FMN</name>
        <dbReference type="ChEBI" id="CHEBI:58210"/>
    </ligand>
</feature>
<dbReference type="InterPro" id="IPR051260">
    <property type="entry name" value="Diverse_substr_monoxygenases"/>
</dbReference>